<dbReference type="InterPro" id="IPR046357">
    <property type="entry name" value="PPIase_dom_sf"/>
</dbReference>
<dbReference type="RefSeq" id="WP_194504686.1">
    <property type="nucleotide sequence ID" value="NZ_JADIVZ010000011.1"/>
</dbReference>
<dbReference type="GO" id="GO:0003755">
    <property type="term" value="F:peptidyl-prolyl cis-trans isomerase activity"/>
    <property type="evidence" value="ECO:0007669"/>
    <property type="project" value="UniProtKB-KW"/>
</dbReference>
<keyword evidence="8" id="KW-0732">Signal</keyword>
<name>A0A930V598_9ACTN</name>
<feature type="signal peptide" evidence="8">
    <location>
        <begin position="1"/>
        <end position="24"/>
    </location>
</feature>
<feature type="domain" description="PPIase FKBP-type" evidence="9">
    <location>
        <begin position="242"/>
        <end position="329"/>
    </location>
</feature>
<dbReference type="PROSITE" id="PS51257">
    <property type="entry name" value="PROKAR_LIPOPROTEIN"/>
    <property type="match status" value="1"/>
</dbReference>
<keyword evidence="5 6" id="KW-0413">Isomerase</keyword>
<dbReference type="PANTHER" id="PTHR43811:SF19">
    <property type="entry name" value="39 KDA FK506-BINDING NUCLEAR PROTEIN"/>
    <property type="match status" value="1"/>
</dbReference>
<dbReference type="EC" id="5.2.1.8" evidence="3 6"/>
<keyword evidence="4 6" id="KW-0697">Rotamase</keyword>
<proteinExistence type="inferred from homology"/>
<feature type="region of interest" description="Disordered" evidence="7">
    <location>
        <begin position="181"/>
        <end position="218"/>
    </location>
</feature>
<evidence type="ECO:0000256" key="2">
    <source>
        <dbReference type="ARBA" id="ARBA00006577"/>
    </source>
</evidence>
<feature type="compositionally biased region" description="Low complexity" evidence="7">
    <location>
        <begin position="38"/>
        <end position="52"/>
    </location>
</feature>
<keyword evidence="11" id="KW-1185">Reference proteome</keyword>
<evidence type="ECO:0000256" key="7">
    <source>
        <dbReference type="SAM" id="MobiDB-lite"/>
    </source>
</evidence>
<comment type="caution">
    <text evidence="10">The sequence shown here is derived from an EMBL/GenBank/DDBJ whole genome shotgun (WGS) entry which is preliminary data.</text>
</comment>
<sequence length="329" mass="33670">MPRRLHRPAAALALTVLLSPALVACGGDSSDSAKDDASSSASASSGSLDGVSFTGDVGKEITPKWEDEVKAPTTPKATTLVEGSGEEIASGDTVSTYLWIGDGTTKKAAYSDYDQGTAEPIPVSDQLPDVLGQLFDGATYGSRVAIVAPASTLFGTSGNSQMGVGADDSLVIVADLVKKAPTSPTPSDSKVHNAPASTQPTVVEKNGQPTGLDFSGISKPKLTTPVQRVVLKQGSGPAVKATDTVTVNYLGETYQAKAPFDESYSKGQPLTQPLSGLVQGWGIGLTGVKVGSRVLLQMPPAFGYGAQGSGSTIPGNATLWFVIDVVKAQ</sequence>
<dbReference type="Proteomes" id="UP000656804">
    <property type="component" value="Unassembled WGS sequence"/>
</dbReference>
<dbReference type="Gene3D" id="3.10.50.40">
    <property type="match status" value="1"/>
</dbReference>
<evidence type="ECO:0000256" key="1">
    <source>
        <dbReference type="ARBA" id="ARBA00000971"/>
    </source>
</evidence>
<evidence type="ECO:0000259" key="9">
    <source>
        <dbReference type="PROSITE" id="PS50059"/>
    </source>
</evidence>
<dbReference type="InterPro" id="IPR001179">
    <property type="entry name" value="PPIase_FKBP_dom"/>
</dbReference>
<dbReference type="EMBL" id="JADIVZ010000011">
    <property type="protein sequence ID" value="MBF4163429.1"/>
    <property type="molecule type" value="Genomic_DNA"/>
</dbReference>
<evidence type="ECO:0000256" key="3">
    <source>
        <dbReference type="ARBA" id="ARBA00013194"/>
    </source>
</evidence>
<dbReference type="PROSITE" id="PS50059">
    <property type="entry name" value="FKBP_PPIASE"/>
    <property type="match status" value="1"/>
</dbReference>
<comment type="similarity">
    <text evidence="2">Belongs to the FKBP-type PPIase family.</text>
</comment>
<dbReference type="SUPFAM" id="SSF54534">
    <property type="entry name" value="FKBP-like"/>
    <property type="match status" value="1"/>
</dbReference>
<feature type="chain" id="PRO_5039107674" description="peptidylprolyl isomerase" evidence="8">
    <location>
        <begin position="25"/>
        <end position="329"/>
    </location>
</feature>
<protein>
    <recommendedName>
        <fullName evidence="3 6">peptidylprolyl isomerase</fullName>
        <ecNumber evidence="3 6">5.2.1.8</ecNumber>
    </recommendedName>
</protein>
<reference evidence="10" key="1">
    <citation type="submission" date="2020-11" db="EMBL/GenBank/DDBJ databases">
        <title>Nocardioides sp. CBS4Y-1, whole genome shotgun sequence.</title>
        <authorList>
            <person name="Tuo L."/>
        </authorList>
    </citation>
    <scope>NUCLEOTIDE SEQUENCE</scope>
    <source>
        <strain evidence="10">CBS4Y-1</strain>
    </source>
</reference>
<dbReference type="Pfam" id="PF00254">
    <property type="entry name" value="FKBP_C"/>
    <property type="match status" value="1"/>
</dbReference>
<organism evidence="10 11">
    <name type="scientific">Nocardioides acrostichi</name>
    <dbReference type="NCBI Taxonomy" id="2784339"/>
    <lineage>
        <taxon>Bacteria</taxon>
        <taxon>Bacillati</taxon>
        <taxon>Actinomycetota</taxon>
        <taxon>Actinomycetes</taxon>
        <taxon>Propionibacteriales</taxon>
        <taxon>Nocardioidaceae</taxon>
        <taxon>Nocardioides</taxon>
    </lineage>
</organism>
<evidence type="ECO:0000313" key="10">
    <source>
        <dbReference type="EMBL" id="MBF4163429.1"/>
    </source>
</evidence>
<accession>A0A930V598</accession>
<dbReference type="AlphaFoldDB" id="A0A930V598"/>
<comment type="catalytic activity">
    <reaction evidence="1 6">
        <text>[protein]-peptidylproline (omega=180) = [protein]-peptidylproline (omega=0)</text>
        <dbReference type="Rhea" id="RHEA:16237"/>
        <dbReference type="Rhea" id="RHEA-COMP:10747"/>
        <dbReference type="Rhea" id="RHEA-COMP:10748"/>
        <dbReference type="ChEBI" id="CHEBI:83833"/>
        <dbReference type="ChEBI" id="CHEBI:83834"/>
        <dbReference type="EC" id="5.2.1.8"/>
    </reaction>
</comment>
<evidence type="ECO:0000256" key="5">
    <source>
        <dbReference type="ARBA" id="ARBA00023235"/>
    </source>
</evidence>
<evidence type="ECO:0000313" key="11">
    <source>
        <dbReference type="Proteomes" id="UP000656804"/>
    </source>
</evidence>
<gene>
    <name evidence="10" type="ORF">ISG29_17195</name>
</gene>
<dbReference type="PANTHER" id="PTHR43811">
    <property type="entry name" value="FKBP-TYPE PEPTIDYL-PROLYL CIS-TRANS ISOMERASE FKPA"/>
    <property type="match status" value="1"/>
</dbReference>
<evidence type="ECO:0000256" key="4">
    <source>
        <dbReference type="ARBA" id="ARBA00023110"/>
    </source>
</evidence>
<evidence type="ECO:0000256" key="8">
    <source>
        <dbReference type="SAM" id="SignalP"/>
    </source>
</evidence>
<feature type="region of interest" description="Disordered" evidence="7">
    <location>
        <begin position="27"/>
        <end position="53"/>
    </location>
</feature>
<evidence type="ECO:0000256" key="6">
    <source>
        <dbReference type="PROSITE-ProRule" id="PRU00277"/>
    </source>
</evidence>